<dbReference type="Gene3D" id="3.40.190.10">
    <property type="entry name" value="Periplasmic binding protein-like II"/>
    <property type="match status" value="2"/>
</dbReference>
<gene>
    <name evidence="3" type="ORF">SAMN05421752_1139</name>
</gene>
<protein>
    <submittedName>
        <fullName evidence="3">Phosphonate transport system substrate-binding protein</fullName>
    </submittedName>
</protein>
<evidence type="ECO:0000313" key="4">
    <source>
        <dbReference type="Proteomes" id="UP000185936"/>
    </source>
</evidence>
<accession>A0A1N7GKW0</accession>
<dbReference type="InterPro" id="IPR005770">
    <property type="entry name" value="PhnD"/>
</dbReference>
<feature type="region of interest" description="Disordered" evidence="2">
    <location>
        <begin position="48"/>
        <end position="73"/>
    </location>
</feature>
<dbReference type="SUPFAM" id="SSF53850">
    <property type="entry name" value="Periplasmic binding protein-like II"/>
    <property type="match status" value="1"/>
</dbReference>
<dbReference type="PANTHER" id="PTHR35841:SF1">
    <property type="entry name" value="PHOSPHONATES-BINDING PERIPLASMIC PROTEIN"/>
    <property type="match status" value="1"/>
</dbReference>
<dbReference type="STRING" id="308853.SAMN05421752_1139"/>
<evidence type="ECO:0000313" key="3">
    <source>
        <dbReference type="EMBL" id="SIS13190.1"/>
    </source>
</evidence>
<dbReference type="Proteomes" id="UP000185936">
    <property type="component" value="Unassembled WGS sequence"/>
</dbReference>
<sequence>MLLEECSMTDNPSESTRNHSRRTFILAGGAIGTAALAGCLGDGDGPGGAGLGGGSGGSGEVTDPMVSDDFDPQNPDWENNNYLGSKMAEHNYIRGSEFDLEEMGNRGRTEAIYGQEPAENPDNSSDWIDPDPIVFADLPREDSQQAYADQLEPMIEKLEAETGRTVEFQTIDSYAAVVEGMRSERIHIANYSTGNTPFGVNMASMVPLAMGVAGDGQFGYRLLAITRADMNDIQSVEDFNDFNAAHTEASSNSGNQAPSALFDEHFGLTVGENYNPEMSGGHEQSARGIAYGDYDCGPICSTCWEETVEAVDDIDFDDFKVVWAAAPFPPGPIGYRANLHPEIIDGARETWLNTDWSGTVYGEQAGYPQYVEVDYVNHWHDVMVNQKFNGVEYDADNL</sequence>
<organism evidence="3 4">
    <name type="scientific">Natronorubrum thiooxidans</name>
    <dbReference type="NCBI Taxonomy" id="308853"/>
    <lineage>
        <taxon>Archaea</taxon>
        <taxon>Methanobacteriati</taxon>
        <taxon>Methanobacteriota</taxon>
        <taxon>Stenosarchaea group</taxon>
        <taxon>Halobacteria</taxon>
        <taxon>Halobacteriales</taxon>
        <taxon>Natrialbaceae</taxon>
        <taxon>Natronorubrum</taxon>
    </lineage>
</organism>
<name>A0A1N7GKW0_9EURY</name>
<dbReference type="PANTHER" id="PTHR35841">
    <property type="entry name" value="PHOSPHONATES-BINDING PERIPLASMIC PROTEIN"/>
    <property type="match status" value="1"/>
</dbReference>
<proteinExistence type="predicted"/>
<dbReference type="GO" id="GO:0055085">
    <property type="term" value="P:transmembrane transport"/>
    <property type="evidence" value="ECO:0007669"/>
    <property type="project" value="InterPro"/>
</dbReference>
<dbReference type="EMBL" id="FTNR01000013">
    <property type="protein sequence ID" value="SIS13190.1"/>
    <property type="molecule type" value="Genomic_DNA"/>
</dbReference>
<dbReference type="GO" id="GO:0043190">
    <property type="term" value="C:ATP-binding cassette (ABC) transporter complex"/>
    <property type="evidence" value="ECO:0007669"/>
    <property type="project" value="InterPro"/>
</dbReference>
<dbReference type="AlphaFoldDB" id="A0A1N7GKW0"/>
<keyword evidence="4" id="KW-1185">Reference proteome</keyword>
<reference evidence="4" key="1">
    <citation type="submission" date="2017-01" db="EMBL/GenBank/DDBJ databases">
        <authorList>
            <person name="Varghese N."/>
            <person name="Submissions S."/>
        </authorList>
    </citation>
    <scope>NUCLEOTIDE SEQUENCE [LARGE SCALE GENOMIC DNA]</scope>
    <source>
        <strain evidence="4">type strain: HArc-</strain>
    </source>
</reference>
<feature type="compositionally biased region" description="Gly residues" evidence="2">
    <location>
        <begin position="48"/>
        <end position="59"/>
    </location>
</feature>
<keyword evidence="1" id="KW-0732">Signal</keyword>
<evidence type="ECO:0000256" key="1">
    <source>
        <dbReference type="ARBA" id="ARBA00022729"/>
    </source>
</evidence>
<evidence type="ECO:0000256" key="2">
    <source>
        <dbReference type="SAM" id="MobiDB-lite"/>
    </source>
</evidence>
<dbReference type="NCBIfam" id="TIGR01098">
    <property type="entry name" value="3A0109s03R"/>
    <property type="match status" value="1"/>
</dbReference>
<feature type="region of interest" description="Disordered" evidence="2">
    <location>
        <begin position="1"/>
        <end position="20"/>
    </location>
</feature>
<dbReference type="Pfam" id="PF12974">
    <property type="entry name" value="Phosphonate-bd"/>
    <property type="match status" value="1"/>
</dbReference>